<reference evidence="2 3" key="1">
    <citation type="submission" date="2024-02" db="EMBL/GenBank/DDBJ databases">
        <title>Roseibium algae sp. nov., isolated from marine alga (Grateloupia sp.), showing potential in myo-inositol conversion.</title>
        <authorList>
            <person name="Wang Y."/>
        </authorList>
    </citation>
    <scope>NUCLEOTIDE SEQUENCE [LARGE SCALE GENOMIC DNA]</scope>
    <source>
        <strain evidence="2 3">H3510</strain>
    </source>
</reference>
<gene>
    <name evidence="2" type="ORF">V6575_19295</name>
</gene>
<evidence type="ECO:0000256" key="1">
    <source>
        <dbReference type="SAM" id="Phobius"/>
    </source>
</evidence>
<name>A0ABU8TPZ1_9HYPH</name>
<proteinExistence type="predicted"/>
<organism evidence="2 3">
    <name type="scientific">Roseibium algae</name>
    <dbReference type="NCBI Taxonomy" id="3123038"/>
    <lineage>
        <taxon>Bacteria</taxon>
        <taxon>Pseudomonadati</taxon>
        <taxon>Pseudomonadota</taxon>
        <taxon>Alphaproteobacteria</taxon>
        <taxon>Hyphomicrobiales</taxon>
        <taxon>Stappiaceae</taxon>
        <taxon>Roseibium</taxon>
    </lineage>
</organism>
<sequence length="226" mass="23683">MDMSGEHRIAASRKVVWKALNDPLILKECIPGCDELEMTSETEMTAAVTSKIGPVKAKFKGSVTLENIKSPESYTIVGEGKGGVAGFAKGGADVHLAEDGTETILTFTAKAQVGGKIAQLGSRLIDSTARKMADDFFGKFSELVAEKATEVDLDRGLVEDAKTVAMEAAPAHVAVAVEDIGHAIEERLQDAEEKVEVAAGKGFFGGPLVWGLIALAAVISVLAALN</sequence>
<comment type="caution">
    <text evidence="2">The sequence shown here is derived from an EMBL/GenBank/DDBJ whole genome shotgun (WGS) entry which is preliminary data.</text>
</comment>
<evidence type="ECO:0000313" key="2">
    <source>
        <dbReference type="EMBL" id="MEJ8476243.1"/>
    </source>
</evidence>
<dbReference type="Proteomes" id="UP001385499">
    <property type="component" value="Unassembled WGS sequence"/>
</dbReference>
<dbReference type="Pfam" id="PF06240">
    <property type="entry name" value="COXG"/>
    <property type="match status" value="1"/>
</dbReference>
<protein>
    <submittedName>
        <fullName evidence="2">Carbon monoxide dehydrogenase subunit G</fullName>
    </submittedName>
</protein>
<dbReference type="PANTHER" id="PTHR38588:SF1">
    <property type="entry name" value="BLL0334 PROTEIN"/>
    <property type="match status" value="1"/>
</dbReference>
<dbReference type="InterPro" id="IPR023393">
    <property type="entry name" value="START-like_dom_sf"/>
</dbReference>
<keyword evidence="1" id="KW-1133">Transmembrane helix</keyword>
<dbReference type="SUPFAM" id="SSF55961">
    <property type="entry name" value="Bet v1-like"/>
    <property type="match status" value="1"/>
</dbReference>
<keyword evidence="1" id="KW-0812">Transmembrane</keyword>
<feature type="transmembrane region" description="Helical" evidence="1">
    <location>
        <begin position="203"/>
        <end position="225"/>
    </location>
</feature>
<dbReference type="EMBL" id="JBAKIA010000016">
    <property type="protein sequence ID" value="MEJ8476243.1"/>
    <property type="molecule type" value="Genomic_DNA"/>
</dbReference>
<dbReference type="InterPro" id="IPR010419">
    <property type="entry name" value="CO_DH_gsu"/>
</dbReference>
<dbReference type="CDD" id="cd05018">
    <property type="entry name" value="CoxG"/>
    <property type="match status" value="1"/>
</dbReference>
<dbReference type="RefSeq" id="WP_340276661.1">
    <property type="nucleotide sequence ID" value="NZ_JBAKIA010000016.1"/>
</dbReference>
<evidence type="ECO:0000313" key="3">
    <source>
        <dbReference type="Proteomes" id="UP001385499"/>
    </source>
</evidence>
<accession>A0ABU8TPZ1</accession>
<dbReference type="Gene3D" id="3.30.530.20">
    <property type="match status" value="1"/>
</dbReference>
<dbReference type="PANTHER" id="PTHR38588">
    <property type="entry name" value="BLL0334 PROTEIN"/>
    <property type="match status" value="1"/>
</dbReference>
<keyword evidence="1" id="KW-0472">Membrane</keyword>
<keyword evidence="3" id="KW-1185">Reference proteome</keyword>